<feature type="domain" description="BHLH" evidence="1">
    <location>
        <begin position="81"/>
        <end position="133"/>
    </location>
</feature>
<name>A0A9Q1B7X5_9SAUR</name>
<dbReference type="Proteomes" id="UP001142489">
    <property type="component" value="Unassembled WGS sequence"/>
</dbReference>
<dbReference type="Gene3D" id="2.30.30.140">
    <property type="match status" value="1"/>
</dbReference>
<organism evidence="2 3">
    <name type="scientific">Phrynocephalus forsythii</name>
    <dbReference type="NCBI Taxonomy" id="171643"/>
    <lineage>
        <taxon>Eukaryota</taxon>
        <taxon>Metazoa</taxon>
        <taxon>Chordata</taxon>
        <taxon>Craniata</taxon>
        <taxon>Vertebrata</taxon>
        <taxon>Euteleostomi</taxon>
        <taxon>Lepidosauria</taxon>
        <taxon>Squamata</taxon>
        <taxon>Bifurcata</taxon>
        <taxon>Unidentata</taxon>
        <taxon>Episquamata</taxon>
        <taxon>Toxicofera</taxon>
        <taxon>Iguania</taxon>
        <taxon>Acrodonta</taxon>
        <taxon>Agamidae</taxon>
        <taxon>Agaminae</taxon>
        <taxon>Phrynocephalus</taxon>
    </lineage>
</organism>
<dbReference type="InterPro" id="IPR011598">
    <property type="entry name" value="bHLH_dom"/>
</dbReference>
<dbReference type="SUPFAM" id="SSF47459">
    <property type="entry name" value="HLH, helix-loop-helix DNA-binding domain"/>
    <property type="match status" value="1"/>
</dbReference>
<evidence type="ECO:0000259" key="1">
    <source>
        <dbReference type="PROSITE" id="PS50888"/>
    </source>
</evidence>
<dbReference type="Gene3D" id="4.10.280.10">
    <property type="entry name" value="Helix-loop-helix DNA-binding domain"/>
    <property type="match status" value="1"/>
</dbReference>
<evidence type="ECO:0000313" key="3">
    <source>
        <dbReference type="Proteomes" id="UP001142489"/>
    </source>
</evidence>
<reference evidence="2" key="1">
    <citation type="journal article" date="2023" name="DNA Res.">
        <title>Chromosome-level genome assembly of Phrynocephalus forsythii using third-generation DNA sequencing and Hi-C analysis.</title>
        <authorList>
            <person name="Qi Y."/>
            <person name="Zhao W."/>
            <person name="Zhao Y."/>
            <person name="Niu C."/>
            <person name="Cao S."/>
            <person name="Zhang Y."/>
        </authorList>
    </citation>
    <scope>NUCLEOTIDE SEQUENCE</scope>
    <source>
        <tissue evidence="2">Muscle</tissue>
    </source>
</reference>
<dbReference type="Pfam" id="PF00010">
    <property type="entry name" value="HLH"/>
    <property type="match status" value="1"/>
</dbReference>
<accession>A0A9Q1B7X5</accession>
<protein>
    <recommendedName>
        <fullName evidence="1">BHLH domain-containing protein</fullName>
    </recommendedName>
</protein>
<dbReference type="AlphaFoldDB" id="A0A9Q1B7X5"/>
<dbReference type="InterPro" id="IPR036638">
    <property type="entry name" value="HLH_DNA-bd_sf"/>
</dbReference>
<dbReference type="OrthoDB" id="6241467at2759"/>
<dbReference type="EMBL" id="JAPFRF010000001">
    <property type="protein sequence ID" value="KAJ7344445.1"/>
    <property type="molecule type" value="Genomic_DNA"/>
</dbReference>
<sequence>MDNLPDPSDSRMGQMPIFFPIDTLGTFHSYPEAPNQFASVEDWPQLPFPAEPIAAEHFYGNPYSFLFQVPCGGYESSCSPAFIRKRNERERQRVKSVNEGYAKLRHHLPAEYLEKRLSKVETLRAAIMCLYLGYSPHFYDKTCETIKHLKDSLATINIPVLARKESDGYYYQGTVIKAVEGEKETFLVQFSEPSAEGEEDTIRVQRTASSDLLEYVTGMKHAILPGDKVLAPWDPGRKRYGPGTVLQGIETRDPLRGIDIYSTSSEERAKIHGISQINQSAMYETIEQSP</sequence>
<evidence type="ECO:0000313" key="2">
    <source>
        <dbReference type="EMBL" id="KAJ7344445.1"/>
    </source>
</evidence>
<dbReference type="Pfam" id="PF15057">
    <property type="entry name" value="DUF4537"/>
    <property type="match status" value="1"/>
</dbReference>
<dbReference type="PANTHER" id="PTHR14343:SF3">
    <property type="entry name" value="SIMILAR TO PREDICTED GENE ICRFP703B1614Q5.5"/>
    <property type="match status" value="1"/>
</dbReference>
<gene>
    <name evidence="2" type="ORF">JRQ81_000395</name>
</gene>
<proteinExistence type="predicted"/>
<dbReference type="GO" id="GO:0046983">
    <property type="term" value="F:protein dimerization activity"/>
    <property type="evidence" value="ECO:0007669"/>
    <property type="project" value="InterPro"/>
</dbReference>
<dbReference type="CDD" id="cd19745">
    <property type="entry name" value="bHLH_TS_ASCL3"/>
    <property type="match status" value="1"/>
</dbReference>
<dbReference type="InterPro" id="IPR032770">
    <property type="entry name" value="DUF4537"/>
</dbReference>
<dbReference type="PANTHER" id="PTHR14343">
    <property type="entry name" value="VWFA DOMAIN-CONTAINING PROTEIN"/>
    <property type="match status" value="1"/>
</dbReference>
<comment type="caution">
    <text evidence="2">The sequence shown here is derived from an EMBL/GenBank/DDBJ whole genome shotgun (WGS) entry which is preliminary data.</text>
</comment>
<keyword evidence="3" id="KW-1185">Reference proteome</keyword>
<dbReference type="PROSITE" id="PS50888">
    <property type="entry name" value="BHLH"/>
    <property type="match status" value="1"/>
</dbReference>
<dbReference type="SMART" id="SM00353">
    <property type="entry name" value="HLH"/>
    <property type="match status" value="1"/>
</dbReference>